<organism evidence="1 2">
    <name type="scientific">Kickxella alabastrina</name>
    <dbReference type="NCBI Taxonomy" id="61397"/>
    <lineage>
        <taxon>Eukaryota</taxon>
        <taxon>Fungi</taxon>
        <taxon>Fungi incertae sedis</taxon>
        <taxon>Zoopagomycota</taxon>
        <taxon>Kickxellomycotina</taxon>
        <taxon>Kickxellomycetes</taxon>
        <taxon>Kickxellales</taxon>
        <taxon>Kickxellaceae</taxon>
        <taxon>Kickxella</taxon>
    </lineage>
</organism>
<proteinExistence type="predicted"/>
<reference evidence="1" key="1">
    <citation type="submission" date="2022-07" db="EMBL/GenBank/DDBJ databases">
        <title>Phylogenomic reconstructions and comparative analyses of Kickxellomycotina fungi.</title>
        <authorList>
            <person name="Reynolds N.K."/>
            <person name="Stajich J.E."/>
            <person name="Barry K."/>
            <person name="Grigoriev I.V."/>
            <person name="Crous P."/>
            <person name="Smith M.E."/>
        </authorList>
    </citation>
    <scope>NUCLEOTIDE SEQUENCE</scope>
    <source>
        <strain evidence="1">Benny 63K</strain>
    </source>
</reference>
<name>A0ACC1IS19_9FUNG</name>
<dbReference type="EMBL" id="JANBPG010000135">
    <property type="protein sequence ID" value="KAJ1899662.1"/>
    <property type="molecule type" value="Genomic_DNA"/>
</dbReference>
<sequence>MDDGPAINSGNSDTSNRRTLAIDIDPGLQQTSASVGSGNVEAAQQPNRYQVQRSWSANVRNGFFRMSLFNKIKLSTYVLAAWSQIVAGIVVLVLSANAHEEDKQLLRTFVILHIIRLSLYYPLYISNKVHCYGATWPSIRASSLIKTVQKILELFALALFFYGNYAVFADDTSKLTAPLLWKLSLAYIILGYIYLCLPAAAIATLLFVTIFLFAFDSSFREKLTQKKGADSSQISQIPLVKYVDPQLHLPVGSESTHPSADGAAPASAAGNDKGASAPPACLVAAQTSTSLRSNASRRHGISRIHVLNPFARLAHWLTRSKRQRASEAEQYNVQLTQSISKFTPLDPEDSMCAICLCNYEDGEILRLLPCNHHMHQACVDEWLHINKTCPLCKQEAIKVIDSQRSAAETTLAPASAPAPASSDTQTTVIPAA</sequence>
<protein>
    <submittedName>
        <fullName evidence="1">Uncharacterized protein</fullName>
    </submittedName>
</protein>
<comment type="caution">
    <text evidence="1">The sequence shown here is derived from an EMBL/GenBank/DDBJ whole genome shotgun (WGS) entry which is preliminary data.</text>
</comment>
<dbReference type="Proteomes" id="UP001150581">
    <property type="component" value="Unassembled WGS sequence"/>
</dbReference>
<gene>
    <name evidence="1" type="ORF">LPJ66_001969</name>
</gene>
<evidence type="ECO:0000313" key="1">
    <source>
        <dbReference type="EMBL" id="KAJ1899662.1"/>
    </source>
</evidence>
<accession>A0ACC1IS19</accession>
<keyword evidence="2" id="KW-1185">Reference proteome</keyword>
<evidence type="ECO:0000313" key="2">
    <source>
        <dbReference type="Proteomes" id="UP001150581"/>
    </source>
</evidence>